<gene>
    <name evidence="2" type="ORF">GCM10007063_27550</name>
</gene>
<dbReference type="Proteomes" id="UP000658382">
    <property type="component" value="Unassembled WGS sequence"/>
</dbReference>
<feature type="transmembrane region" description="Helical" evidence="1">
    <location>
        <begin position="54"/>
        <end position="71"/>
    </location>
</feature>
<keyword evidence="1" id="KW-1133">Transmembrane helix</keyword>
<organism evidence="2 3">
    <name type="scientific">Lentibacillus kapialis</name>
    <dbReference type="NCBI Taxonomy" id="340214"/>
    <lineage>
        <taxon>Bacteria</taxon>
        <taxon>Bacillati</taxon>
        <taxon>Bacillota</taxon>
        <taxon>Bacilli</taxon>
        <taxon>Bacillales</taxon>
        <taxon>Bacillaceae</taxon>
        <taxon>Lentibacillus</taxon>
    </lineage>
</organism>
<comment type="caution">
    <text evidence="2">The sequence shown here is derived from an EMBL/GenBank/DDBJ whole genome shotgun (WGS) entry which is preliminary data.</text>
</comment>
<keyword evidence="1" id="KW-0472">Membrane</keyword>
<reference evidence="2" key="2">
    <citation type="submission" date="2020-09" db="EMBL/GenBank/DDBJ databases">
        <authorList>
            <person name="Sun Q."/>
            <person name="Ohkuma M."/>
        </authorList>
    </citation>
    <scope>NUCLEOTIDE SEQUENCE</scope>
    <source>
        <strain evidence="2">JCM 12580</strain>
    </source>
</reference>
<keyword evidence="1" id="KW-0812">Transmembrane</keyword>
<accession>A0A917V092</accession>
<feature type="transmembrane region" description="Helical" evidence="1">
    <location>
        <begin position="23"/>
        <end position="42"/>
    </location>
</feature>
<sequence>MNKHCPGIWTFSRIWGVIINYEFYKWAMIINLVIIGVLRFTAETFFEYTNNIKIVNAVLYVIAIILMMAYLRKRFKVFKTDK</sequence>
<name>A0A917V092_9BACI</name>
<evidence type="ECO:0000256" key="1">
    <source>
        <dbReference type="SAM" id="Phobius"/>
    </source>
</evidence>
<reference evidence="2" key="1">
    <citation type="journal article" date="2014" name="Int. J. Syst. Evol. Microbiol.">
        <title>Complete genome sequence of Corynebacterium casei LMG S-19264T (=DSM 44701T), isolated from a smear-ripened cheese.</title>
        <authorList>
            <consortium name="US DOE Joint Genome Institute (JGI-PGF)"/>
            <person name="Walter F."/>
            <person name="Albersmeier A."/>
            <person name="Kalinowski J."/>
            <person name="Ruckert C."/>
        </authorList>
    </citation>
    <scope>NUCLEOTIDE SEQUENCE</scope>
    <source>
        <strain evidence="2">JCM 12580</strain>
    </source>
</reference>
<protein>
    <submittedName>
        <fullName evidence="2">Uncharacterized protein</fullName>
    </submittedName>
</protein>
<keyword evidence="3" id="KW-1185">Reference proteome</keyword>
<dbReference type="AlphaFoldDB" id="A0A917V092"/>
<evidence type="ECO:0000313" key="2">
    <source>
        <dbReference type="EMBL" id="GGK03712.1"/>
    </source>
</evidence>
<proteinExistence type="predicted"/>
<dbReference type="EMBL" id="BMNQ01000050">
    <property type="protein sequence ID" value="GGK03712.1"/>
    <property type="molecule type" value="Genomic_DNA"/>
</dbReference>
<evidence type="ECO:0000313" key="3">
    <source>
        <dbReference type="Proteomes" id="UP000658382"/>
    </source>
</evidence>